<dbReference type="CDD" id="cd12148">
    <property type="entry name" value="fungal_TF_MHR"/>
    <property type="match status" value="1"/>
</dbReference>
<comment type="caution">
    <text evidence="2">The sequence shown here is derived from an EMBL/GenBank/DDBJ whole genome shotgun (WGS) entry which is preliminary data.</text>
</comment>
<name>A0A427XTM4_9TREE</name>
<reference evidence="2 3" key="1">
    <citation type="submission" date="2018-11" db="EMBL/GenBank/DDBJ databases">
        <title>Genome sequence of Apiotrichum porosum DSM 27194.</title>
        <authorList>
            <person name="Aliyu H."/>
            <person name="Gorte O."/>
            <person name="Ochsenreither K."/>
        </authorList>
    </citation>
    <scope>NUCLEOTIDE SEQUENCE [LARGE SCALE GENOMIC DNA]</scope>
    <source>
        <strain evidence="2 3">DSM 27194</strain>
    </source>
</reference>
<dbReference type="Proteomes" id="UP000279236">
    <property type="component" value="Unassembled WGS sequence"/>
</dbReference>
<dbReference type="RefSeq" id="XP_028476546.1">
    <property type="nucleotide sequence ID" value="XM_028623613.1"/>
</dbReference>
<protein>
    <recommendedName>
        <fullName evidence="4">Transcription factor domain-containing protein</fullName>
    </recommendedName>
</protein>
<dbReference type="EMBL" id="RSCE01000006">
    <property type="protein sequence ID" value="RSH82091.1"/>
    <property type="molecule type" value="Genomic_DNA"/>
</dbReference>
<evidence type="ECO:0008006" key="4">
    <source>
        <dbReference type="Google" id="ProtNLM"/>
    </source>
</evidence>
<proteinExistence type="predicted"/>
<keyword evidence="3" id="KW-1185">Reference proteome</keyword>
<evidence type="ECO:0000313" key="2">
    <source>
        <dbReference type="EMBL" id="RSH82091.1"/>
    </source>
</evidence>
<gene>
    <name evidence="2" type="ORF">EHS24_008295</name>
</gene>
<accession>A0A427XTM4</accession>
<dbReference type="OrthoDB" id="2575102at2759"/>
<organism evidence="2 3">
    <name type="scientific">Apiotrichum porosum</name>
    <dbReference type="NCBI Taxonomy" id="105984"/>
    <lineage>
        <taxon>Eukaryota</taxon>
        <taxon>Fungi</taxon>
        <taxon>Dikarya</taxon>
        <taxon>Basidiomycota</taxon>
        <taxon>Agaricomycotina</taxon>
        <taxon>Tremellomycetes</taxon>
        <taxon>Trichosporonales</taxon>
        <taxon>Trichosporonaceae</taxon>
        <taxon>Apiotrichum</taxon>
    </lineage>
</organism>
<feature type="region of interest" description="Disordered" evidence="1">
    <location>
        <begin position="1"/>
        <end position="34"/>
    </location>
</feature>
<dbReference type="AlphaFoldDB" id="A0A427XTM4"/>
<evidence type="ECO:0000313" key="3">
    <source>
        <dbReference type="Proteomes" id="UP000279236"/>
    </source>
</evidence>
<dbReference type="GeneID" id="39592838"/>
<sequence>MGPSRNGPTLRLHPQRPKVPQARPPHGKGQLHLGDECVPTPTLLDREGVRLASNAVLAVYAALAPLLAMRVSRLVWEQNASFVSRLDPSADVRDIPLAQLVFKVPTRLSGTQGTPLPSPPDLYLYEDSLVDYFMTSPELGPTERVKFLDTASYIGLYSRHRALPQSLGEDQIAIVYAVLCLARFAQIRANINKGTPLAGGDLSREDITYFHLSFDALKRWARPSLFALRALFCLNSFTLGNGGPADTKTIMNHMAWQIRELGLNQQFTASMYEPREDVGSLYSSFFYADLFCASLTDLAPCIPLGESTADPTPPVTMRLSRALCRCSYFTAKFLSDLADPSIDVGTLEYATATEALWSPDLRNLQGNDTEAAREVGWAEFRYTGELQKRESRVLFRMLVDILRKHEDTWPVCSELVNGYSAAAHVFGIDVSPAPSALRIHSELNLGDMTSLESFQWTDLGLDFDFSSFPL</sequence>
<evidence type="ECO:0000256" key="1">
    <source>
        <dbReference type="SAM" id="MobiDB-lite"/>
    </source>
</evidence>